<dbReference type="EMBL" id="CP037940">
    <property type="protein sequence ID" value="QBO35150.1"/>
    <property type="molecule type" value="Genomic_DNA"/>
</dbReference>
<protein>
    <submittedName>
        <fullName evidence="2">Uncharacterized protein</fullName>
    </submittedName>
</protein>
<organism evidence="2 3">
    <name type="scientific">Periweissella cryptocerci</name>
    <dbReference type="NCBI Taxonomy" id="2506420"/>
    <lineage>
        <taxon>Bacteria</taxon>
        <taxon>Bacillati</taxon>
        <taxon>Bacillota</taxon>
        <taxon>Bacilli</taxon>
        <taxon>Lactobacillales</taxon>
        <taxon>Lactobacillaceae</taxon>
        <taxon>Periweissella</taxon>
    </lineage>
</organism>
<accession>A0A4P6YRA3</accession>
<dbReference type="Proteomes" id="UP000292886">
    <property type="component" value="Chromosome"/>
</dbReference>
<sequence length="246" mass="27413">MTFLGINNSIVTGVLGIIIVGTIGLLIDALLFHSKRKIVYQITQLRFEHGEKTGPMVDDSESLATNMTILYKKMSFRLQLQAGTIDQVALILAAPNTKFELDAATCNDIIPTELELIDNGTCFRGPVYRVTADFDLLVDEPINYQLFYVITQGLGAARLDYLVAKLDLHCYIHTKSFIANDGGVAQRVLVSEWEPIINYRFLTSGQTPQLKALTYPDGGGLNVSLRILRKDTRLIQTILYPQQFIG</sequence>
<evidence type="ECO:0000313" key="2">
    <source>
        <dbReference type="EMBL" id="QBO35150.1"/>
    </source>
</evidence>
<keyword evidence="1" id="KW-0812">Transmembrane</keyword>
<proteinExistence type="predicted"/>
<gene>
    <name evidence="2" type="ORF">EQG49_01115</name>
</gene>
<keyword evidence="1" id="KW-0472">Membrane</keyword>
<evidence type="ECO:0000313" key="3">
    <source>
        <dbReference type="Proteomes" id="UP000292886"/>
    </source>
</evidence>
<reference evidence="3" key="1">
    <citation type="submission" date="2019-03" db="EMBL/GenBank/DDBJ databases">
        <title>Weissella sp. 26KH-42 Genome sequencing.</title>
        <authorList>
            <person name="Heo J."/>
            <person name="Kim S.-J."/>
            <person name="Kim J.-S."/>
            <person name="Hong S.-B."/>
            <person name="Kwon S.-W."/>
        </authorList>
    </citation>
    <scope>NUCLEOTIDE SEQUENCE [LARGE SCALE GENOMIC DNA]</scope>
    <source>
        <strain evidence="3">26KH-42</strain>
    </source>
</reference>
<dbReference type="RefSeq" id="WP_133362230.1">
    <property type="nucleotide sequence ID" value="NZ_CP037940.1"/>
</dbReference>
<feature type="transmembrane region" description="Helical" evidence="1">
    <location>
        <begin position="6"/>
        <end position="32"/>
    </location>
</feature>
<dbReference type="KEGG" id="wei:EQG49_01115"/>
<name>A0A4P6YRA3_9LACO</name>
<keyword evidence="3" id="KW-1185">Reference proteome</keyword>
<keyword evidence="1" id="KW-1133">Transmembrane helix</keyword>
<evidence type="ECO:0000256" key="1">
    <source>
        <dbReference type="SAM" id="Phobius"/>
    </source>
</evidence>
<dbReference type="AlphaFoldDB" id="A0A4P6YRA3"/>